<name>A0A521AV80_9FLAO</name>
<evidence type="ECO:0000313" key="2">
    <source>
        <dbReference type="EMBL" id="SMO38704.1"/>
    </source>
</evidence>
<feature type="region of interest" description="Disordered" evidence="1">
    <location>
        <begin position="1"/>
        <end position="27"/>
    </location>
</feature>
<evidence type="ECO:0000256" key="1">
    <source>
        <dbReference type="SAM" id="MobiDB-lite"/>
    </source>
</evidence>
<accession>A0A521AV80</accession>
<gene>
    <name evidence="2" type="ORF">SAMN06265171_101452</name>
</gene>
<evidence type="ECO:0000313" key="3">
    <source>
        <dbReference type="Proteomes" id="UP000316916"/>
    </source>
</evidence>
<protein>
    <submittedName>
        <fullName evidence="2">Uncharacterized protein</fullName>
    </submittedName>
</protein>
<dbReference type="Proteomes" id="UP000316916">
    <property type="component" value="Unassembled WGS sequence"/>
</dbReference>
<dbReference type="AlphaFoldDB" id="A0A521AV80"/>
<keyword evidence="3" id="KW-1185">Reference proteome</keyword>
<reference evidence="2 3" key="1">
    <citation type="submission" date="2017-05" db="EMBL/GenBank/DDBJ databases">
        <authorList>
            <person name="Varghese N."/>
            <person name="Submissions S."/>
        </authorList>
    </citation>
    <scope>NUCLEOTIDE SEQUENCE [LARGE SCALE GENOMIC DNA]</scope>
    <source>
        <strain evidence="2 3">DSM 29371</strain>
    </source>
</reference>
<sequence>MIIHQNDPYNGKSGMIKSLPREENRHKFPPTAILKKKNKQIKTCYNF</sequence>
<proteinExistence type="predicted"/>
<dbReference type="EMBL" id="FXTC01000001">
    <property type="protein sequence ID" value="SMO38704.1"/>
    <property type="molecule type" value="Genomic_DNA"/>
</dbReference>
<organism evidence="2 3">
    <name type="scientific">Chryseobacterium rhizoplanae</name>
    <dbReference type="NCBI Taxonomy" id="1609531"/>
    <lineage>
        <taxon>Bacteria</taxon>
        <taxon>Pseudomonadati</taxon>
        <taxon>Bacteroidota</taxon>
        <taxon>Flavobacteriia</taxon>
        <taxon>Flavobacteriales</taxon>
        <taxon>Weeksellaceae</taxon>
        <taxon>Chryseobacterium group</taxon>
        <taxon>Chryseobacterium</taxon>
    </lineage>
</organism>